<dbReference type="EMBL" id="CAUYUJ010016549">
    <property type="protein sequence ID" value="CAK0866568.1"/>
    <property type="molecule type" value="Genomic_DNA"/>
</dbReference>
<dbReference type="InterPro" id="IPR036691">
    <property type="entry name" value="Endo/exonu/phosph_ase_sf"/>
</dbReference>
<gene>
    <name evidence="3" type="ORF">PCOR1329_LOCUS53722</name>
</gene>
<feature type="coiled-coil region" evidence="1">
    <location>
        <begin position="28"/>
        <end position="58"/>
    </location>
</feature>
<feature type="non-terminal residue" evidence="3">
    <location>
        <position position="449"/>
    </location>
</feature>
<keyword evidence="4" id="KW-1185">Reference proteome</keyword>
<comment type="caution">
    <text evidence="3">The sequence shown here is derived from an EMBL/GenBank/DDBJ whole genome shotgun (WGS) entry which is preliminary data.</text>
</comment>
<evidence type="ECO:0000256" key="2">
    <source>
        <dbReference type="SAM" id="MobiDB-lite"/>
    </source>
</evidence>
<protein>
    <submittedName>
        <fullName evidence="3">Uncharacterized protein</fullName>
    </submittedName>
</protein>
<keyword evidence="1" id="KW-0175">Coiled coil</keyword>
<evidence type="ECO:0000256" key="1">
    <source>
        <dbReference type="SAM" id="Coils"/>
    </source>
</evidence>
<evidence type="ECO:0000313" key="4">
    <source>
        <dbReference type="Proteomes" id="UP001189429"/>
    </source>
</evidence>
<name>A0ABN9V1E6_9DINO</name>
<organism evidence="3 4">
    <name type="scientific">Prorocentrum cordatum</name>
    <dbReference type="NCBI Taxonomy" id="2364126"/>
    <lineage>
        <taxon>Eukaryota</taxon>
        <taxon>Sar</taxon>
        <taxon>Alveolata</taxon>
        <taxon>Dinophyceae</taxon>
        <taxon>Prorocentrales</taxon>
        <taxon>Prorocentraceae</taxon>
        <taxon>Prorocentrum</taxon>
    </lineage>
</organism>
<dbReference type="Gene3D" id="3.60.10.10">
    <property type="entry name" value="Endonuclease/exonuclease/phosphatase"/>
    <property type="match status" value="1"/>
</dbReference>
<feature type="region of interest" description="Disordered" evidence="2">
    <location>
        <begin position="162"/>
        <end position="198"/>
    </location>
</feature>
<reference evidence="3" key="1">
    <citation type="submission" date="2023-10" db="EMBL/GenBank/DDBJ databases">
        <authorList>
            <person name="Chen Y."/>
            <person name="Shah S."/>
            <person name="Dougan E. K."/>
            <person name="Thang M."/>
            <person name="Chan C."/>
        </authorList>
    </citation>
    <scope>NUCLEOTIDE SEQUENCE [LARGE SCALE GENOMIC DNA]</scope>
</reference>
<dbReference type="SUPFAM" id="SSF56219">
    <property type="entry name" value="DNase I-like"/>
    <property type="match status" value="1"/>
</dbReference>
<evidence type="ECO:0000313" key="3">
    <source>
        <dbReference type="EMBL" id="CAK0866568.1"/>
    </source>
</evidence>
<dbReference type="Proteomes" id="UP001189429">
    <property type="component" value="Unassembled WGS sequence"/>
</dbReference>
<feature type="compositionally biased region" description="Basic and acidic residues" evidence="2">
    <location>
        <begin position="169"/>
        <end position="182"/>
    </location>
</feature>
<sequence length="449" mass="50001">MDEILAACPAVKPPPPAEPVEPSMGQKLEHAVAELNRLQKHQAKLAKQLKRATEYRNHVLHKISENVADLAEAKRIVREAKAEVGGDCVGAAEQAKKNDDAEEDIPALSEEELAMLDDKQKDEHAKIQAEFQQSKQHLTAKKEAVQNAKKAIEAAKRIQTTAKACKRRKGDDGNLVDKKDPASEPAGVAAAEDGTATPADPEVQLASQFDLTNDEQIQPYLAQLARIKGRAKKTAWIDDEMNYITERVSVQAGDQNYSEHFDETKPTVKIFVANCTQYNEAAKKLMEDVRVREYDLVACNEHHLRGPAAEIEASRLMQDGWRSHGTWTPARQSPRSTNGTLGGACILRRRHRDTRIHLPDAQGHSIYAKEFYDTSVIMWRLKGQHIAFITVYLTASIGFAGENIRKMKHLMQITRSLGNTPWIACGDFTYAPQEFEATPWLTLLGGMIA</sequence>
<proteinExistence type="predicted"/>
<accession>A0ABN9V1E6</accession>